<dbReference type="Proteomes" id="UP000002574">
    <property type="component" value="Chromosome"/>
</dbReference>
<gene>
    <name evidence="1" type="ordered locus">HTH_0559</name>
</gene>
<name>D3DGR9_HYDTT</name>
<protein>
    <submittedName>
        <fullName evidence="1">Uncharacterized protein</fullName>
    </submittedName>
</protein>
<dbReference type="RefSeq" id="WP_012963203.1">
    <property type="nucleotide sequence ID" value="NC_013799.1"/>
</dbReference>
<reference evidence="1 2" key="1">
    <citation type="journal article" date="2010" name="J. Bacteriol.">
        <title>Complete genome sequence of the thermophilic, obligately chemolithoautotrophic hydrogen-oxidizing bacterium Hydrogenobacter thermophilus TK-6.</title>
        <authorList>
            <person name="Arai H."/>
            <person name="Kanbe H."/>
            <person name="Ishii M."/>
            <person name="Igarashi Y."/>
        </authorList>
    </citation>
    <scope>NUCLEOTIDE SEQUENCE [LARGE SCALE GENOMIC DNA]</scope>
    <source>
        <strain evidence="2">DSM 6534 / IAM 12695 / TK-6 [Tokyo]</strain>
    </source>
</reference>
<dbReference type="EMBL" id="AP011112">
    <property type="protein sequence ID" value="BAI69021.1"/>
    <property type="molecule type" value="Genomic_DNA"/>
</dbReference>
<dbReference type="STRING" id="608538.HTH_0559"/>
<organism evidence="1 2">
    <name type="scientific">Hydrogenobacter thermophilus (strain DSM 6534 / IAM 12695 / TK-6)</name>
    <dbReference type="NCBI Taxonomy" id="608538"/>
    <lineage>
        <taxon>Bacteria</taxon>
        <taxon>Pseudomonadati</taxon>
        <taxon>Aquificota</taxon>
        <taxon>Aquificia</taxon>
        <taxon>Aquificales</taxon>
        <taxon>Aquificaceae</taxon>
        <taxon>Hydrogenobacter</taxon>
    </lineage>
</organism>
<sequence length="93" mass="10602">MWQVILAMVPWEKLILYVFAQLTGLSGELINKLVPRAVDLVIEIEKQLGDKPGKEKAEYFNSKLREILGGMSEFVINLLRELAVAYAKKKKLI</sequence>
<evidence type="ECO:0000313" key="1">
    <source>
        <dbReference type="EMBL" id="BAI69021.1"/>
    </source>
</evidence>
<accession>D3DGR9</accession>
<dbReference type="KEGG" id="hth:HTH_0559"/>
<dbReference type="AlphaFoldDB" id="D3DGR9"/>
<evidence type="ECO:0000313" key="2">
    <source>
        <dbReference type="Proteomes" id="UP000002574"/>
    </source>
</evidence>
<keyword evidence="2" id="KW-1185">Reference proteome</keyword>
<proteinExistence type="predicted"/>